<sequence length="184" mass="19816" precursor="true">MLKSLAAVAALAAATGSILLVPGSANAKDAKGTKKWGPIPTAICKEWPSLTDVLIWQKETIPPGEGLQIGTDTIYHDKLVDPTGATVGYEDGRITVIQKRASDGHFIGWIEQTATIGNNEFKTSGLFDMTEVIFHGGTGHMFAVGTRGAYKGWVGDWTLKVEAPTVEPKIWQAHDTVNICKINR</sequence>
<keyword evidence="4" id="KW-1185">Reference proteome</keyword>
<feature type="domain" description="Allene oxide cyclase barrel-like" evidence="2">
    <location>
        <begin position="59"/>
        <end position="164"/>
    </location>
</feature>
<organism evidence="3 4">
    <name type="scientific">Actinomadura rubteroloni</name>
    <dbReference type="NCBI Taxonomy" id="1926885"/>
    <lineage>
        <taxon>Bacteria</taxon>
        <taxon>Bacillati</taxon>
        <taxon>Actinomycetota</taxon>
        <taxon>Actinomycetes</taxon>
        <taxon>Streptosporangiales</taxon>
        <taxon>Thermomonosporaceae</taxon>
        <taxon>Actinomadura</taxon>
    </lineage>
</organism>
<dbReference type="Proteomes" id="UP000242367">
    <property type="component" value="Unassembled WGS sequence"/>
</dbReference>
<gene>
    <name evidence="3" type="ORF">BTM25_54870</name>
</gene>
<dbReference type="AlphaFoldDB" id="A0A2P4UBX2"/>
<comment type="caution">
    <text evidence="3">The sequence shown here is derived from an EMBL/GenBank/DDBJ whole genome shotgun (WGS) entry which is preliminary data.</text>
</comment>
<keyword evidence="1" id="KW-0732">Signal</keyword>
<protein>
    <recommendedName>
        <fullName evidence="2">Allene oxide cyclase barrel-like domain-containing protein</fullName>
    </recommendedName>
</protein>
<feature type="signal peptide" evidence="1">
    <location>
        <begin position="1"/>
        <end position="27"/>
    </location>
</feature>
<evidence type="ECO:0000313" key="3">
    <source>
        <dbReference type="EMBL" id="POM22537.1"/>
    </source>
</evidence>
<dbReference type="InterPro" id="IPR041013">
    <property type="entry name" value="AOC-like"/>
</dbReference>
<evidence type="ECO:0000256" key="1">
    <source>
        <dbReference type="SAM" id="SignalP"/>
    </source>
</evidence>
<feature type="chain" id="PRO_5015131959" description="Allene oxide cyclase barrel-like domain-containing protein" evidence="1">
    <location>
        <begin position="28"/>
        <end position="184"/>
    </location>
</feature>
<evidence type="ECO:0000259" key="2">
    <source>
        <dbReference type="Pfam" id="PF18678"/>
    </source>
</evidence>
<name>A0A2P4UBX2_9ACTN</name>
<reference evidence="3 4" key="1">
    <citation type="journal article" date="2017" name="Chemistry">
        <title>Isolation, Biosynthesis and Chemical Modifications of Rubterolones A-F: Rare Tropolone Alkaloids from Actinomadura sp. 5-2.</title>
        <authorList>
            <person name="Guo H."/>
            <person name="Benndorf R."/>
            <person name="Leichnitz D."/>
            <person name="Klassen J.L."/>
            <person name="Vollmers J."/>
            <person name="Gorls H."/>
            <person name="Steinacker M."/>
            <person name="Weigel C."/>
            <person name="Dahse H.M."/>
            <person name="Kaster A.K."/>
            <person name="de Beer Z.W."/>
            <person name="Poulsen M."/>
            <person name="Beemelmanns C."/>
        </authorList>
    </citation>
    <scope>NUCLEOTIDE SEQUENCE [LARGE SCALE GENOMIC DNA]</scope>
    <source>
        <strain evidence="3 4">5-2</strain>
    </source>
</reference>
<dbReference type="Pfam" id="PF18678">
    <property type="entry name" value="AOC_like"/>
    <property type="match status" value="1"/>
</dbReference>
<dbReference type="GO" id="GO:0016853">
    <property type="term" value="F:isomerase activity"/>
    <property type="evidence" value="ECO:0007669"/>
    <property type="project" value="InterPro"/>
</dbReference>
<accession>A0A2P4UBX2</accession>
<proteinExistence type="predicted"/>
<dbReference type="EMBL" id="MTBP01000005">
    <property type="protein sequence ID" value="POM22537.1"/>
    <property type="molecule type" value="Genomic_DNA"/>
</dbReference>
<dbReference type="GO" id="GO:0017000">
    <property type="term" value="P:antibiotic biosynthetic process"/>
    <property type="evidence" value="ECO:0007669"/>
    <property type="project" value="InterPro"/>
</dbReference>
<dbReference type="RefSeq" id="WP_103566303.1">
    <property type="nucleotide sequence ID" value="NZ_MTBP01000005.1"/>
</dbReference>
<evidence type="ECO:0000313" key="4">
    <source>
        <dbReference type="Proteomes" id="UP000242367"/>
    </source>
</evidence>